<dbReference type="InterPro" id="IPR004119">
    <property type="entry name" value="EcKL"/>
</dbReference>
<dbReference type="AlphaFoldDB" id="A0ABD2PAQ1"/>
<evidence type="ECO:0000313" key="2">
    <source>
        <dbReference type="EMBL" id="KAL3288014.1"/>
    </source>
</evidence>
<dbReference type="InterPro" id="IPR011009">
    <property type="entry name" value="Kinase-like_dom_sf"/>
</dbReference>
<evidence type="ECO:0000259" key="1">
    <source>
        <dbReference type="SMART" id="SM00587"/>
    </source>
</evidence>
<evidence type="ECO:0000313" key="3">
    <source>
        <dbReference type="Proteomes" id="UP001516400"/>
    </source>
</evidence>
<keyword evidence="3" id="KW-1185">Reference proteome</keyword>
<accession>A0ABD2PAQ1</accession>
<organism evidence="2 3">
    <name type="scientific">Cryptolaemus montrouzieri</name>
    <dbReference type="NCBI Taxonomy" id="559131"/>
    <lineage>
        <taxon>Eukaryota</taxon>
        <taxon>Metazoa</taxon>
        <taxon>Ecdysozoa</taxon>
        <taxon>Arthropoda</taxon>
        <taxon>Hexapoda</taxon>
        <taxon>Insecta</taxon>
        <taxon>Pterygota</taxon>
        <taxon>Neoptera</taxon>
        <taxon>Endopterygota</taxon>
        <taxon>Coleoptera</taxon>
        <taxon>Polyphaga</taxon>
        <taxon>Cucujiformia</taxon>
        <taxon>Coccinelloidea</taxon>
        <taxon>Coccinellidae</taxon>
        <taxon>Scymninae</taxon>
        <taxon>Scymnini</taxon>
        <taxon>Cryptolaemus</taxon>
    </lineage>
</organism>
<dbReference type="Gene3D" id="3.90.1200.10">
    <property type="match status" value="1"/>
</dbReference>
<proteinExistence type="predicted"/>
<dbReference type="Pfam" id="PF02958">
    <property type="entry name" value="EcKL"/>
    <property type="match status" value="1"/>
</dbReference>
<name>A0ABD2PAQ1_9CUCU</name>
<comment type="caution">
    <text evidence="2">The sequence shown here is derived from an EMBL/GenBank/DDBJ whole genome shotgun (WGS) entry which is preliminary data.</text>
</comment>
<feature type="domain" description="CHK kinase-like" evidence="1">
    <location>
        <begin position="2"/>
        <end position="136"/>
    </location>
</feature>
<dbReference type="SUPFAM" id="SSF56112">
    <property type="entry name" value="Protein kinase-like (PK-like)"/>
    <property type="match status" value="1"/>
</dbReference>
<dbReference type="InterPro" id="IPR015897">
    <property type="entry name" value="CHK_kinase-like"/>
</dbReference>
<dbReference type="EMBL" id="JABFTP020000185">
    <property type="protein sequence ID" value="KAL3288014.1"/>
    <property type="molecule type" value="Genomic_DNA"/>
</dbReference>
<dbReference type="PANTHER" id="PTHR11012:SF30">
    <property type="entry name" value="PROTEIN KINASE-LIKE DOMAIN-CONTAINING"/>
    <property type="match status" value="1"/>
</dbReference>
<dbReference type="Proteomes" id="UP001516400">
    <property type="component" value="Unassembled WGS sequence"/>
</dbReference>
<protein>
    <recommendedName>
        <fullName evidence="1">CHK kinase-like domain-containing protein</fullName>
    </recommendedName>
</protein>
<dbReference type="SMART" id="SM00587">
    <property type="entry name" value="CHK"/>
    <property type="match status" value="1"/>
</dbReference>
<reference evidence="2 3" key="1">
    <citation type="journal article" date="2021" name="BMC Biol.">
        <title>Horizontally acquired antibacterial genes associated with adaptive radiation of ladybird beetles.</title>
        <authorList>
            <person name="Li H.S."/>
            <person name="Tang X.F."/>
            <person name="Huang Y.H."/>
            <person name="Xu Z.Y."/>
            <person name="Chen M.L."/>
            <person name="Du X.Y."/>
            <person name="Qiu B.Y."/>
            <person name="Chen P.T."/>
            <person name="Zhang W."/>
            <person name="Slipinski A."/>
            <person name="Escalona H.E."/>
            <person name="Waterhouse R.M."/>
            <person name="Zwick A."/>
            <person name="Pang H."/>
        </authorList>
    </citation>
    <scope>NUCLEOTIDE SEQUENCE [LARGE SCALE GENOMIC DNA]</scope>
    <source>
        <strain evidence="2">SYSU2018</strain>
    </source>
</reference>
<sequence length="221" mass="26045">MLESKIFDIFKETIHNELEFIIKIYEEKNRSFMIEKLKLLKESYADLGTEILSNKNEDYLVIKHGDTWNNNYLFRYKEGQKYPDKAVIIDWQISCIGSPICDVACYIFFGSSRKELEHLDELLNCYYETLSKELAALGSDPEKCFPKKYFLESFRRYAPVGIAGMPMLAKMSSKKTHDYDISVDPEEKNFNKIFEGEMRDPEEYFNKIDGVFEYCIEHGFL</sequence>
<gene>
    <name evidence="2" type="ORF">HHI36_002466</name>
</gene>
<dbReference type="PANTHER" id="PTHR11012">
    <property type="entry name" value="PROTEIN KINASE-LIKE DOMAIN-CONTAINING"/>
    <property type="match status" value="1"/>
</dbReference>